<dbReference type="InterPro" id="IPR036052">
    <property type="entry name" value="TrpB-like_PALP_sf"/>
</dbReference>
<name>A0A4S4A6K3_9HYPH</name>
<dbReference type="SUPFAM" id="SSF53686">
    <property type="entry name" value="Tryptophan synthase beta subunit-like PLP-dependent enzymes"/>
    <property type="match status" value="1"/>
</dbReference>
<dbReference type="UniPathway" id="UPA00047">
    <property type="reaction ID" value="UER00054"/>
</dbReference>
<evidence type="ECO:0000259" key="11">
    <source>
        <dbReference type="PROSITE" id="PS51672"/>
    </source>
</evidence>
<dbReference type="GO" id="GO:0006565">
    <property type="term" value="P:L-serine catabolic process"/>
    <property type="evidence" value="ECO:0007669"/>
    <property type="project" value="TreeGrafter"/>
</dbReference>
<evidence type="ECO:0000256" key="2">
    <source>
        <dbReference type="ARBA" id="ARBA00001933"/>
    </source>
</evidence>
<keyword evidence="6 10" id="KW-0412">Isoleucine biosynthesis</keyword>
<evidence type="ECO:0000256" key="1">
    <source>
        <dbReference type="ARBA" id="ARBA00001274"/>
    </source>
</evidence>
<protein>
    <recommendedName>
        <fullName evidence="10">L-threonine dehydratase</fullName>
        <ecNumber evidence="10">4.3.1.19</ecNumber>
    </recommendedName>
    <alternativeName>
        <fullName evidence="10">Threonine deaminase</fullName>
    </alternativeName>
</protein>
<evidence type="ECO:0000256" key="5">
    <source>
        <dbReference type="ARBA" id="ARBA00022605"/>
    </source>
</evidence>
<dbReference type="SUPFAM" id="SSF55021">
    <property type="entry name" value="ACT-like"/>
    <property type="match status" value="1"/>
</dbReference>
<dbReference type="Gene3D" id="3.40.50.1100">
    <property type="match status" value="2"/>
</dbReference>
<dbReference type="EMBL" id="SSOA01000001">
    <property type="protein sequence ID" value="THF54183.1"/>
    <property type="molecule type" value="Genomic_DNA"/>
</dbReference>
<dbReference type="InterPro" id="IPR001721">
    <property type="entry name" value="TD_ACT-like"/>
</dbReference>
<evidence type="ECO:0000313" key="13">
    <source>
        <dbReference type="Proteomes" id="UP000310754"/>
    </source>
</evidence>
<dbReference type="NCBIfam" id="NF006390">
    <property type="entry name" value="PRK08639.1"/>
    <property type="match status" value="1"/>
</dbReference>
<comment type="subunit">
    <text evidence="10">Homotetramer.</text>
</comment>
<proteinExistence type="inferred from homology"/>
<comment type="similarity">
    <text evidence="4 10">Belongs to the serine/threonine dehydratase family.</text>
</comment>
<evidence type="ECO:0000256" key="3">
    <source>
        <dbReference type="ARBA" id="ARBA00004810"/>
    </source>
</evidence>
<keyword evidence="8 10" id="KW-0456">Lyase</keyword>
<evidence type="ECO:0000256" key="6">
    <source>
        <dbReference type="ARBA" id="ARBA00022624"/>
    </source>
</evidence>
<dbReference type="Proteomes" id="UP000310754">
    <property type="component" value="Unassembled WGS sequence"/>
</dbReference>
<dbReference type="Pfam" id="PF00291">
    <property type="entry name" value="PALP"/>
    <property type="match status" value="1"/>
</dbReference>
<gene>
    <name evidence="10 12" type="primary">ilvA</name>
    <name evidence="12" type="ORF">E6C51_03595</name>
</gene>
<dbReference type="InterPro" id="IPR011820">
    <property type="entry name" value="IlvA"/>
</dbReference>
<comment type="catalytic activity">
    <reaction evidence="1 10">
        <text>L-threonine = 2-oxobutanoate + NH4(+)</text>
        <dbReference type="Rhea" id="RHEA:22108"/>
        <dbReference type="ChEBI" id="CHEBI:16763"/>
        <dbReference type="ChEBI" id="CHEBI:28938"/>
        <dbReference type="ChEBI" id="CHEBI:57926"/>
        <dbReference type="EC" id="4.3.1.19"/>
    </reaction>
</comment>
<evidence type="ECO:0000256" key="9">
    <source>
        <dbReference type="ARBA" id="ARBA00023304"/>
    </source>
</evidence>
<dbReference type="PANTHER" id="PTHR48078">
    <property type="entry name" value="THREONINE DEHYDRATASE, MITOCHONDRIAL-RELATED"/>
    <property type="match status" value="1"/>
</dbReference>
<dbReference type="Pfam" id="PF00585">
    <property type="entry name" value="Thr_dehydrat_C"/>
    <property type="match status" value="1"/>
</dbReference>
<dbReference type="EC" id="4.3.1.19" evidence="10"/>
<evidence type="ECO:0000256" key="4">
    <source>
        <dbReference type="ARBA" id="ARBA00010869"/>
    </source>
</evidence>
<dbReference type="PROSITE" id="PS51672">
    <property type="entry name" value="ACT_LIKE"/>
    <property type="match status" value="1"/>
</dbReference>
<accession>A0A4S4A6K3</accession>
<evidence type="ECO:0000256" key="7">
    <source>
        <dbReference type="ARBA" id="ARBA00022898"/>
    </source>
</evidence>
<comment type="cofactor">
    <cofactor evidence="2 10">
        <name>pyridoxal 5'-phosphate</name>
        <dbReference type="ChEBI" id="CHEBI:597326"/>
    </cofactor>
</comment>
<dbReference type="GO" id="GO:0006567">
    <property type="term" value="P:L-threonine catabolic process"/>
    <property type="evidence" value="ECO:0007669"/>
    <property type="project" value="TreeGrafter"/>
</dbReference>
<evidence type="ECO:0000256" key="8">
    <source>
        <dbReference type="ARBA" id="ARBA00023239"/>
    </source>
</evidence>
<evidence type="ECO:0000313" key="12">
    <source>
        <dbReference type="EMBL" id="THF54183.1"/>
    </source>
</evidence>
<dbReference type="PANTHER" id="PTHR48078:SF11">
    <property type="entry name" value="THREONINE DEHYDRATASE, MITOCHONDRIAL"/>
    <property type="match status" value="1"/>
</dbReference>
<dbReference type="FunFam" id="3.40.50.1100:FF:000005">
    <property type="entry name" value="Threonine dehydratase catabolic"/>
    <property type="match status" value="1"/>
</dbReference>
<comment type="pathway">
    <text evidence="3 10">Amino-acid biosynthesis; L-isoleucine biosynthesis; 2-oxobutanoate from L-threonine: step 1/1.</text>
</comment>
<dbReference type="GO" id="GO:0004794">
    <property type="term" value="F:threonine deaminase activity"/>
    <property type="evidence" value="ECO:0007669"/>
    <property type="project" value="UniProtKB-UniRule"/>
</dbReference>
<keyword evidence="7 10" id="KW-0663">Pyridoxal phosphate</keyword>
<dbReference type="AlphaFoldDB" id="A0A4S4A6K3"/>
<keyword evidence="9 10" id="KW-0100">Branched-chain amino acid biosynthesis</keyword>
<evidence type="ECO:0000256" key="10">
    <source>
        <dbReference type="RuleBase" id="RU362012"/>
    </source>
</evidence>
<dbReference type="InterPro" id="IPR001926">
    <property type="entry name" value="TrpB-like_PALP"/>
</dbReference>
<dbReference type="NCBIfam" id="TIGR02079">
    <property type="entry name" value="THD1"/>
    <property type="match status" value="1"/>
</dbReference>
<dbReference type="CDD" id="cd01562">
    <property type="entry name" value="Thr-dehyd"/>
    <property type="match status" value="1"/>
</dbReference>
<comment type="caution">
    <text evidence="12">The sequence shown here is derived from an EMBL/GenBank/DDBJ whole genome shotgun (WGS) entry which is preliminary data.</text>
</comment>
<feature type="domain" description="ACT-like" evidence="11">
    <location>
        <begin position="339"/>
        <end position="412"/>
    </location>
</feature>
<dbReference type="GO" id="GO:0003941">
    <property type="term" value="F:L-serine ammonia-lyase activity"/>
    <property type="evidence" value="ECO:0007669"/>
    <property type="project" value="TreeGrafter"/>
</dbReference>
<dbReference type="Gene3D" id="3.40.1020.10">
    <property type="entry name" value="Biosynthetic Threonine Deaminase, Domain 3"/>
    <property type="match status" value="1"/>
</dbReference>
<sequence length="421" mass="45945">MGMTTMMKSGVDHAVNAVRELFAATPLQLNEHLSTLFNADIYLKREDLTPVRSYKVRGAYNFFQKVIAKGDTDKVFVCASAGNHAQGFAFACRHFGVKGVVFMPITTPQQKIDKTRKFGAEFISIRLVGDIFDQCYKAARDYVAEADGYMVPPFDHADIIEGQATVAAEIVAQLPEGVTPDLIILPVGGGGLSAGVTSYLRDRLPPSSFIFAEPVGAPSLKRSLEAGHVVTLSKVDNFVDGAAVARIGDTNFEALKHFSPDQVMLIPENAICGTIIDMLNVEGVVLEPAGALSIATLGLLDAKHLEGKTIVLVVSGGNFDFERLPDVKERAMRYAGLKKYFILRLPQRPGALRDFLNLLGPEDDIARFEYLKKSARNFGSILIGIETTQKENFAGLFDRLEQNGLGFEDITDNEILANLII</sequence>
<dbReference type="GO" id="GO:0009097">
    <property type="term" value="P:isoleucine biosynthetic process"/>
    <property type="evidence" value="ECO:0007669"/>
    <property type="project" value="UniProtKB-UniRule"/>
</dbReference>
<reference evidence="12 13" key="1">
    <citation type="submission" date="2019-04" db="EMBL/GenBank/DDBJ databases">
        <title>Rhizobium terrae sp. nov., isolated from a paddy soil.</title>
        <authorList>
            <person name="Lin S.-Y."/>
            <person name="Hameed A."/>
            <person name="Huang H.-I."/>
            <person name="Young C.-C."/>
        </authorList>
    </citation>
    <scope>NUCLEOTIDE SEQUENCE [LARGE SCALE GENOMIC DNA]</scope>
    <source>
        <strain evidence="12 13">CC-HIH110</strain>
    </source>
</reference>
<keyword evidence="13" id="KW-1185">Reference proteome</keyword>
<dbReference type="InterPro" id="IPR050147">
    <property type="entry name" value="Ser/Thr_Dehydratase"/>
</dbReference>
<organism evidence="12 13">
    <name type="scientific">Allorhizobium terrae</name>
    <dbReference type="NCBI Taxonomy" id="1848972"/>
    <lineage>
        <taxon>Bacteria</taxon>
        <taxon>Pseudomonadati</taxon>
        <taxon>Pseudomonadota</taxon>
        <taxon>Alphaproteobacteria</taxon>
        <taxon>Hyphomicrobiales</taxon>
        <taxon>Rhizobiaceae</taxon>
        <taxon>Rhizobium/Agrobacterium group</taxon>
        <taxon>Allorhizobium</taxon>
    </lineage>
</organism>
<comment type="function">
    <text evidence="10">Catalyzes the anaerobic formation of alpha-ketobutyrate and ammonia from threonine in a two-step reaction. The first step involved a dehydration of threonine and a production of enamine intermediates (aminocrotonate), which tautomerizes to its imine form (iminobutyrate). Both intermediates are unstable and short-lived. The second step is the nonenzymatic hydrolysis of the enamine/imine intermediates to form 2-ketobutyrate and free ammonia. In the low water environment of the cell, the second step is accelerated by RidA.</text>
</comment>
<keyword evidence="5 10" id="KW-0028">Amino-acid biosynthesis</keyword>
<dbReference type="InterPro" id="IPR045865">
    <property type="entry name" value="ACT-like_dom_sf"/>
</dbReference>
<dbReference type="InterPro" id="IPR038110">
    <property type="entry name" value="TD_ACT-like_sf"/>
</dbReference>